<keyword evidence="2" id="KW-1003">Cell membrane</keyword>
<organism evidence="11 12">
    <name type="scientific">Cryptolaemus montrouzieri</name>
    <dbReference type="NCBI Taxonomy" id="559131"/>
    <lineage>
        <taxon>Eukaryota</taxon>
        <taxon>Metazoa</taxon>
        <taxon>Ecdysozoa</taxon>
        <taxon>Arthropoda</taxon>
        <taxon>Hexapoda</taxon>
        <taxon>Insecta</taxon>
        <taxon>Pterygota</taxon>
        <taxon>Neoptera</taxon>
        <taxon>Endopterygota</taxon>
        <taxon>Coleoptera</taxon>
        <taxon>Polyphaga</taxon>
        <taxon>Cucujiformia</taxon>
        <taxon>Coccinelloidea</taxon>
        <taxon>Coccinellidae</taxon>
        <taxon>Scymninae</taxon>
        <taxon>Scymnini</taxon>
        <taxon>Cryptolaemus</taxon>
    </lineage>
</organism>
<comment type="subcellular location">
    <subcellularLocation>
        <location evidence="1">Cell membrane</location>
        <topology evidence="1">Multi-pass membrane protein</topology>
    </subcellularLocation>
</comment>
<evidence type="ECO:0000256" key="2">
    <source>
        <dbReference type="ARBA" id="ARBA00022475"/>
    </source>
</evidence>
<evidence type="ECO:0000313" key="12">
    <source>
        <dbReference type="Proteomes" id="UP001516400"/>
    </source>
</evidence>
<dbReference type="Proteomes" id="UP001516400">
    <property type="component" value="Unassembled WGS sequence"/>
</dbReference>
<dbReference type="GO" id="GO:0007608">
    <property type="term" value="P:sensory perception of smell"/>
    <property type="evidence" value="ECO:0007669"/>
    <property type="project" value="UniProtKB-KW"/>
</dbReference>
<keyword evidence="5" id="KW-0552">Olfaction</keyword>
<accession>A0ABD2MKH4</accession>
<keyword evidence="8" id="KW-0675">Receptor</keyword>
<protein>
    <submittedName>
        <fullName evidence="11">Uncharacterized protein</fullName>
    </submittedName>
</protein>
<dbReference type="SUPFAM" id="SSF56219">
    <property type="entry name" value="DNase I-like"/>
    <property type="match status" value="1"/>
</dbReference>
<evidence type="ECO:0000256" key="6">
    <source>
        <dbReference type="ARBA" id="ARBA00022989"/>
    </source>
</evidence>
<evidence type="ECO:0000256" key="10">
    <source>
        <dbReference type="SAM" id="Phobius"/>
    </source>
</evidence>
<dbReference type="InterPro" id="IPR036691">
    <property type="entry name" value="Endo/exonu/phosph_ase_sf"/>
</dbReference>
<evidence type="ECO:0000313" key="11">
    <source>
        <dbReference type="EMBL" id="KAL3266840.1"/>
    </source>
</evidence>
<sequence length="285" mass="32476">MLSESITALMAYVMDMTLLVFMIFHILRLKFLQEIIRNHDEYLKIMMVDIDILVIDFAILTNFGEVQNLDNQMSALFFIDFFLRTVQTAGFCLGGITADKPINQIFGFGCLMCCFSQLTLLYWYGEVLTCESTNISDAIYESPWYKADIETRKIMIMIMRRSQKSLVLTVGKFEKVLLRTVLKNSHDPVCLELLTSCTVSEENSAPSERAERRRAACWHLATIPQTNSNVLITGDFNYRDIHWSDDTLPPQNSAASQFFDTLHQGGLFQPITEPTRFGTGQAPST</sequence>
<evidence type="ECO:0000256" key="4">
    <source>
        <dbReference type="ARBA" id="ARBA00022692"/>
    </source>
</evidence>
<proteinExistence type="predicted"/>
<keyword evidence="9" id="KW-0807">Transducer</keyword>
<dbReference type="Pfam" id="PF02949">
    <property type="entry name" value="7tm_6"/>
    <property type="match status" value="1"/>
</dbReference>
<keyword evidence="6 10" id="KW-1133">Transmembrane helix</keyword>
<evidence type="ECO:0000256" key="9">
    <source>
        <dbReference type="ARBA" id="ARBA00023224"/>
    </source>
</evidence>
<comment type="caution">
    <text evidence="11">The sequence shown here is derived from an EMBL/GenBank/DDBJ whole genome shotgun (WGS) entry which is preliminary data.</text>
</comment>
<dbReference type="EMBL" id="JABFTP020000001">
    <property type="protein sequence ID" value="KAL3266840.1"/>
    <property type="molecule type" value="Genomic_DNA"/>
</dbReference>
<feature type="transmembrane region" description="Helical" evidence="10">
    <location>
        <begin position="6"/>
        <end position="24"/>
    </location>
</feature>
<keyword evidence="12" id="KW-1185">Reference proteome</keyword>
<keyword evidence="7 10" id="KW-0472">Membrane</keyword>
<dbReference type="PANTHER" id="PTHR21137:SF35">
    <property type="entry name" value="ODORANT RECEPTOR 19A-RELATED"/>
    <property type="match status" value="1"/>
</dbReference>
<dbReference type="AlphaFoldDB" id="A0ABD2MKH4"/>
<evidence type="ECO:0000256" key="5">
    <source>
        <dbReference type="ARBA" id="ARBA00022725"/>
    </source>
</evidence>
<name>A0ABD2MKH4_9CUCU</name>
<dbReference type="PANTHER" id="PTHR21137">
    <property type="entry name" value="ODORANT RECEPTOR"/>
    <property type="match status" value="1"/>
</dbReference>
<gene>
    <name evidence="11" type="ORF">HHI36_010991</name>
</gene>
<keyword evidence="3" id="KW-0716">Sensory transduction</keyword>
<dbReference type="GO" id="GO:0007165">
    <property type="term" value="P:signal transduction"/>
    <property type="evidence" value="ECO:0007669"/>
    <property type="project" value="UniProtKB-KW"/>
</dbReference>
<evidence type="ECO:0000256" key="8">
    <source>
        <dbReference type="ARBA" id="ARBA00023170"/>
    </source>
</evidence>
<evidence type="ECO:0000256" key="7">
    <source>
        <dbReference type="ARBA" id="ARBA00023136"/>
    </source>
</evidence>
<keyword evidence="4 10" id="KW-0812">Transmembrane</keyword>
<reference evidence="11 12" key="1">
    <citation type="journal article" date="2021" name="BMC Biol.">
        <title>Horizontally acquired antibacterial genes associated with adaptive radiation of ladybird beetles.</title>
        <authorList>
            <person name="Li H.S."/>
            <person name="Tang X.F."/>
            <person name="Huang Y.H."/>
            <person name="Xu Z.Y."/>
            <person name="Chen M.L."/>
            <person name="Du X.Y."/>
            <person name="Qiu B.Y."/>
            <person name="Chen P.T."/>
            <person name="Zhang W."/>
            <person name="Slipinski A."/>
            <person name="Escalona H.E."/>
            <person name="Waterhouse R.M."/>
            <person name="Zwick A."/>
            <person name="Pang H."/>
        </authorList>
    </citation>
    <scope>NUCLEOTIDE SEQUENCE [LARGE SCALE GENOMIC DNA]</scope>
    <source>
        <strain evidence="11">SYSU2018</strain>
    </source>
</reference>
<evidence type="ECO:0000256" key="3">
    <source>
        <dbReference type="ARBA" id="ARBA00022606"/>
    </source>
</evidence>
<evidence type="ECO:0000256" key="1">
    <source>
        <dbReference type="ARBA" id="ARBA00004651"/>
    </source>
</evidence>
<dbReference type="GO" id="GO:0005886">
    <property type="term" value="C:plasma membrane"/>
    <property type="evidence" value="ECO:0007669"/>
    <property type="project" value="UniProtKB-SubCell"/>
</dbReference>
<dbReference type="InterPro" id="IPR004117">
    <property type="entry name" value="7tm6_olfct_rcpt"/>
</dbReference>